<evidence type="ECO:0000313" key="3">
    <source>
        <dbReference type="Proteomes" id="UP001215151"/>
    </source>
</evidence>
<dbReference type="AlphaFoldDB" id="A0AAD7TR97"/>
<proteinExistence type="predicted"/>
<gene>
    <name evidence="2" type="ORF">ONZ51_g7931</name>
</gene>
<dbReference type="EMBL" id="JAPEVG010000226">
    <property type="protein sequence ID" value="KAJ8473337.1"/>
    <property type="molecule type" value="Genomic_DNA"/>
</dbReference>
<organism evidence="2 3">
    <name type="scientific">Trametes cubensis</name>
    <dbReference type="NCBI Taxonomy" id="1111947"/>
    <lineage>
        <taxon>Eukaryota</taxon>
        <taxon>Fungi</taxon>
        <taxon>Dikarya</taxon>
        <taxon>Basidiomycota</taxon>
        <taxon>Agaricomycotina</taxon>
        <taxon>Agaricomycetes</taxon>
        <taxon>Polyporales</taxon>
        <taxon>Polyporaceae</taxon>
        <taxon>Trametes</taxon>
    </lineage>
</organism>
<dbReference type="InterPro" id="IPR005197">
    <property type="entry name" value="Glyco_hydro_71"/>
</dbReference>
<sequence>MHLRSALYSLSLLASAAFVNAAPVKTARQSSGVPKVVVAHHIVGLTAAFTVDDWTSDIQLAQANGIDGFALNVGNDPFTNQQAQNAYQAAEQLNSNFKLFFSLDMSSFPCTTPDDATTLRNLVTQFASRPAQLQVDGKAFVSTFAGESCTFGSGDVPSGWRSQFTQHPDTSGKIHFVPSFFVDPATFNTFTGVMDGDFGFNSGWPLALSAAQAPQLLPGVDLNNVNAAGEAALQKFIGSFDPDNQHITQLATIQGSAQTYMAAVSPWFFTHFGADTFNKNFVFDGDEHLWVTRWENLIANRDKVSLVEIVTWNDFGESHYIGPNNHGQLPPGSEAWVNGFDHQGFLDLTNYFATQFKTGQAPAITKDQLVMWARPHPKNATPNDPVGAPKDFQLFQDKLWAVVLATADGSLTLATSDTTSQTFDIKQGVNKLSLDLTPGGFMHGTLIRNNQTVIDLKPDDYTFNPNPSAFNYNAFVASASSQ</sequence>
<reference evidence="2" key="1">
    <citation type="submission" date="2022-11" db="EMBL/GenBank/DDBJ databases">
        <title>Genome Sequence of Cubamyces cubensis.</title>
        <authorList>
            <person name="Buettner E."/>
        </authorList>
    </citation>
    <scope>NUCLEOTIDE SEQUENCE</scope>
    <source>
        <strain evidence="2">MPL-01</strain>
    </source>
</reference>
<dbReference type="Proteomes" id="UP001215151">
    <property type="component" value="Unassembled WGS sequence"/>
</dbReference>
<evidence type="ECO:0000256" key="1">
    <source>
        <dbReference type="SAM" id="SignalP"/>
    </source>
</evidence>
<feature type="signal peptide" evidence="1">
    <location>
        <begin position="1"/>
        <end position="21"/>
    </location>
</feature>
<protein>
    <recommendedName>
        <fullName evidence="4">Glycoside hydrolase</fullName>
    </recommendedName>
</protein>
<evidence type="ECO:0000313" key="2">
    <source>
        <dbReference type="EMBL" id="KAJ8473337.1"/>
    </source>
</evidence>
<dbReference type="CDD" id="cd11577">
    <property type="entry name" value="GH71"/>
    <property type="match status" value="1"/>
</dbReference>
<dbReference type="GO" id="GO:0051118">
    <property type="term" value="F:glucan endo-1,3-alpha-glucosidase activity"/>
    <property type="evidence" value="ECO:0007669"/>
    <property type="project" value="InterPro"/>
</dbReference>
<accession>A0AAD7TR97</accession>
<keyword evidence="3" id="KW-1185">Reference proteome</keyword>
<comment type="caution">
    <text evidence="2">The sequence shown here is derived from an EMBL/GenBank/DDBJ whole genome shotgun (WGS) entry which is preliminary data.</text>
</comment>
<keyword evidence="1" id="KW-0732">Signal</keyword>
<dbReference type="Pfam" id="PF03659">
    <property type="entry name" value="Glyco_hydro_71"/>
    <property type="match status" value="1"/>
</dbReference>
<evidence type="ECO:0008006" key="4">
    <source>
        <dbReference type="Google" id="ProtNLM"/>
    </source>
</evidence>
<name>A0AAD7TR97_9APHY</name>
<feature type="chain" id="PRO_5042281149" description="Glycoside hydrolase" evidence="1">
    <location>
        <begin position="22"/>
        <end position="482"/>
    </location>
</feature>
<dbReference type="Gene3D" id="3.20.20.80">
    <property type="entry name" value="Glycosidases"/>
    <property type="match status" value="1"/>
</dbReference>